<accession>A0A848DIS8</accession>
<dbReference type="Proteomes" id="UP000586918">
    <property type="component" value="Unassembled WGS sequence"/>
</dbReference>
<evidence type="ECO:0000313" key="1">
    <source>
        <dbReference type="EMBL" id="NMH92354.1"/>
    </source>
</evidence>
<dbReference type="EMBL" id="JAAXKZ010000037">
    <property type="protein sequence ID" value="NMH92354.1"/>
    <property type="molecule type" value="Genomic_DNA"/>
</dbReference>
<dbReference type="AlphaFoldDB" id="A0A848DIS8"/>
<keyword evidence="2" id="KW-1185">Reference proteome</keyword>
<organism evidence="1 2">
    <name type="scientific">Pseudonocardia bannensis</name>
    <dbReference type="NCBI Taxonomy" id="630973"/>
    <lineage>
        <taxon>Bacteria</taxon>
        <taxon>Bacillati</taxon>
        <taxon>Actinomycetota</taxon>
        <taxon>Actinomycetes</taxon>
        <taxon>Pseudonocardiales</taxon>
        <taxon>Pseudonocardiaceae</taxon>
        <taxon>Pseudonocardia</taxon>
    </lineage>
</organism>
<evidence type="ECO:0000313" key="2">
    <source>
        <dbReference type="Proteomes" id="UP000586918"/>
    </source>
</evidence>
<name>A0A848DIS8_9PSEU</name>
<sequence>MDVGDQFGVGRPGVGDPVAVAAGARDEAVGAKSAQVVADLPGRWPGGGEAEQLGER</sequence>
<dbReference type="RefSeq" id="WP_169413062.1">
    <property type="nucleotide sequence ID" value="NZ_JAAXKZ010000037.1"/>
</dbReference>
<protein>
    <submittedName>
        <fullName evidence="1">Uncharacterized protein</fullName>
    </submittedName>
</protein>
<gene>
    <name evidence="1" type="ORF">HF519_12370</name>
</gene>
<comment type="caution">
    <text evidence="1">The sequence shown here is derived from an EMBL/GenBank/DDBJ whole genome shotgun (WGS) entry which is preliminary data.</text>
</comment>
<proteinExistence type="predicted"/>
<reference evidence="1 2" key="1">
    <citation type="submission" date="2020-04" db="EMBL/GenBank/DDBJ databases">
        <authorList>
            <person name="Klaysubun C."/>
            <person name="Duangmal K."/>
            <person name="Lipun K."/>
        </authorList>
    </citation>
    <scope>NUCLEOTIDE SEQUENCE [LARGE SCALE GENOMIC DNA]</scope>
    <source>
        <strain evidence="1 2">DSM 45300</strain>
    </source>
</reference>